<feature type="transmembrane region" description="Helical" evidence="2">
    <location>
        <begin position="54"/>
        <end position="75"/>
    </location>
</feature>
<reference evidence="3 4" key="1">
    <citation type="submission" date="2020-08" db="EMBL/GenBank/DDBJ databases">
        <title>Genomic Encyclopedia of Type Strains, Phase IV (KMG-IV): sequencing the most valuable type-strain genomes for metagenomic binning, comparative biology and taxonomic classification.</title>
        <authorList>
            <person name="Goeker M."/>
        </authorList>
    </citation>
    <scope>NUCLEOTIDE SEQUENCE [LARGE SCALE GENOMIC DNA]</scope>
    <source>
        <strain evidence="3 4">DSM 102044</strain>
    </source>
</reference>
<evidence type="ECO:0000313" key="3">
    <source>
        <dbReference type="EMBL" id="MBB6326965.1"/>
    </source>
</evidence>
<evidence type="ECO:0000256" key="2">
    <source>
        <dbReference type="SAM" id="Phobius"/>
    </source>
</evidence>
<dbReference type="AlphaFoldDB" id="A0A841MWW5"/>
<evidence type="ECO:0000313" key="4">
    <source>
        <dbReference type="Proteomes" id="UP000588604"/>
    </source>
</evidence>
<feature type="coiled-coil region" evidence="1">
    <location>
        <begin position="86"/>
        <end position="113"/>
    </location>
</feature>
<gene>
    <name evidence="3" type="ORF">FHS59_002593</name>
</gene>
<name>A0A841MWW5_9BACT</name>
<proteinExistence type="predicted"/>
<keyword evidence="2" id="KW-0812">Transmembrane</keyword>
<keyword evidence="4" id="KW-1185">Reference proteome</keyword>
<keyword evidence="2" id="KW-0472">Membrane</keyword>
<dbReference type="EMBL" id="JACIJO010000002">
    <property type="protein sequence ID" value="MBB6326965.1"/>
    <property type="molecule type" value="Genomic_DNA"/>
</dbReference>
<accession>A0A841MWW5</accession>
<dbReference type="Proteomes" id="UP000588604">
    <property type="component" value="Unassembled WGS sequence"/>
</dbReference>
<evidence type="ECO:0000256" key="1">
    <source>
        <dbReference type="SAM" id="Coils"/>
    </source>
</evidence>
<keyword evidence="2" id="KW-1133">Transmembrane helix</keyword>
<dbReference type="RefSeq" id="WP_184495523.1">
    <property type="nucleotide sequence ID" value="NZ_JACIJO010000002.1"/>
</dbReference>
<feature type="transmembrane region" description="Helical" evidence="2">
    <location>
        <begin position="12"/>
        <end position="34"/>
    </location>
</feature>
<comment type="caution">
    <text evidence="3">The sequence shown here is derived from an EMBL/GenBank/DDBJ whole genome shotgun (WGS) entry which is preliminary data.</text>
</comment>
<keyword evidence="1" id="KW-0175">Coiled coil</keyword>
<organism evidence="3 4">
    <name type="scientific">Algoriphagus iocasae</name>
    <dbReference type="NCBI Taxonomy" id="1836499"/>
    <lineage>
        <taxon>Bacteria</taxon>
        <taxon>Pseudomonadati</taxon>
        <taxon>Bacteroidota</taxon>
        <taxon>Cytophagia</taxon>
        <taxon>Cytophagales</taxon>
        <taxon>Cyclobacteriaceae</taxon>
        <taxon>Algoriphagus</taxon>
    </lineage>
</organism>
<protein>
    <submittedName>
        <fullName evidence="3">ABC-type multidrug transport system fused ATPase/permease subunit</fullName>
    </submittedName>
</protein>
<sequence length="199" mass="23343">MNLEPRKRKLQTRITLFTWIGGISAVAALIPLIWAGFQVFQSHSFFRENELGDFIGGTSGTFASFAALAFVYVGFLGQQLQILMQQEELEMNRQELKDTRVEIKGQKEQLELQNKFNSETQIKNTFFKLLDTYTLTKSQVSYHNLIDYHRELAHFEAETRKYPASDISKYKPKIKSIKEDIAFENILYYLEEWSINHWK</sequence>